<dbReference type="STRING" id="1220924.W2RNW5"/>
<reference evidence="4 5" key="1">
    <citation type="submission" date="2013-03" db="EMBL/GenBank/DDBJ databases">
        <title>The Genome Sequence of Phialophora europaea CBS 101466.</title>
        <authorList>
            <consortium name="The Broad Institute Genomics Platform"/>
            <person name="Cuomo C."/>
            <person name="de Hoog S."/>
            <person name="Gorbushina A."/>
            <person name="Walker B."/>
            <person name="Young S.K."/>
            <person name="Zeng Q."/>
            <person name="Gargeya S."/>
            <person name="Fitzgerald M."/>
            <person name="Haas B."/>
            <person name="Abouelleil A."/>
            <person name="Allen A.W."/>
            <person name="Alvarado L."/>
            <person name="Arachchi H.M."/>
            <person name="Berlin A.M."/>
            <person name="Chapman S.B."/>
            <person name="Gainer-Dewar J."/>
            <person name="Goldberg J."/>
            <person name="Griggs A."/>
            <person name="Gujja S."/>
            <person name="Hansen M."/>
            <person name="Howarth C."/>
            <person name="Imamovic A."/>
            <person name="Ireland A."/>
            <person name="Larimer J."/>
            <person name="McCowan C."/>
            <person name="Murphy C."/>
            <person name="Pearson M."/>
            <person name="Poon T.W."/>
            <person name="Priest M."/>
            <person name="Roberts A."/>
            <person name="Saif S."/>
            <person name="Shea T."/>
            <person name="Sisk P."/>
            <person name="Sykes S."/>
            <person name="Wortman J."/>
            <person name="Nusbaum C."/>
            <person name="Birren B."/>
        </authorList>
    </citation>
    <scope>NUCLEOTIDE SEQUENCE [LARGE SCALE GENOMIC DNA]</scope>
    <source>
        <strain evidence="4 5">CBS 101466</strain>
    </source>
</reference>
<evidence type="ECO:0000313" key="5">
    <source>
        <dbReference type="Proteomes" id="UP000030752"/>
    </source>
</evidence>
<dbReference type="GO" id="GO:0010181">
    <property type="term" value="F:FMN binding"/>
    <property type="evidence" value="ECO:0007669"/>
    <property type="project" value="InterPro"/>
</dbReference>
<dbReference type="InterPro" id="IPR012349">
    <property type="entry name" value="Split_barrel_FMN-bd"/>
</dbReference>
<evidence type="ECO:0000256" key="2">
    <source>
        <dbReference type="SAM" id="MobiDB-lite"/>
    </source>
</evidence>
<accession>W2RNW5</accession>
<evidence type="ECO:0000259" key="3">
    <source>
        <dbReference type="SMART" id="SM00903"/>
    </source>
</evidence>
<dbReference type="RefSeq" id="XP_008720895.1">
    <property type="nucleotide sequence ID" value="XM_008722673.1"/>
</dbReference>
<feature type="domain" description="Flavin reductase like" evidence="3">
    <location>
        <begin position="78"/>
        <end position="269"/>
    </location>
</feature>
<keyword evidence="1" id="KW-0560">Oxidoreductase</keyword>
<evidence type="ECO:0000313" key="4">
    <source>
        <dbReference type="EMBL" id="ETN37363.1"/>
    </source>
</evidence>
<gene>
    <name evidence="4" type="ORF">HMPREF1541_08354</name>
</gene>
<dbReference type="InterPro" id="IPR002563">
    <property type="entry name" value="Flavin_Rdtase-like_dom"/>
</dbReference>
<dbReference type="GeneID" id="19975693"/>
<dbReference type="HOGENOM" id="CLU_070401_1_1_1"/>
<sequence length="273" mass="29185">MNLTAATPLRLVSNQLARRCFSSLAHRRSTRSKGAISSYACSNRSPQSSTARNNVPRFRSRSTAARAPDLADSVRKLMRHVPHPVAIVTAAPKATSQATAKPSRWRGATISSFVTVALDPEPVVCFNIKHDSSTFATLTSSATFNVHLLSSSPDAETIATKFASGNALEPFHDGEGELEWWVREPSSDEGVAPVIHGMRDEVEAEGTAQDSVVTFRLTCAYMADKTVAVGDHVVVFGRVIAVSDGSDLGHPEASTRAACLLYVDGGYGRTAGR</sequence>
<feature type="region of interest" description="Disordered" evidence="2">
    <location>
        <begin position="35"/>
        <end position="66"/>
    </location>
</feature>
<dbReference type="VEuPathDB" id="FungiDB:HMPREF1541_08354"/>
<dbReference type="SUPFAM" id="SSF50475">
    <property type="entry name" value="FMN-binding split barrel"/>
    <property type="match status" value="1"/>
</dbReference>
<dbReference type="EMBL" id="KB822724">
    <property type="protein sequence ID" value="ETN37363.1"/>
    <property type="molecule type" value="Genomic_DNA"/>
</dbReference>
<organism evidence="4 5">
    <name type="scientific">Cyphellophora europaea (strain CBS 101466)</name>
    <name type="common">Phialophora europaea</name>
    <dbReference type="NCBI Taxonomy" id="1220924"/>
    <lineage>
        <taxon>Eukaryota</taxon>
        <taxon>Fungi</taxon>
        <taxon>Dikarya</taxon>
        <taxon>Ascomycota</taxon>
        <taxon>Pezizomycotina</taxon>
        <taxon>Eurotiomycetes</taxon>
        <taxon>Chaetothyriomycetidae</taxon>
        <taxon>Chaetothyriales</taxon>
        <taxon>Cyphellophoraceae</taxon>
        <taxon>Cyphellophora</taxon>
    </lineage>
</organism>
<evidence type="ECO:0000256" key="1">
    <source>
        <dbReference type="ARBA" id="ARBA00023002"/>
    </source>
</evidence>
<name>W2RNW5_CYPE1</name>
<dbReference type="InParanoid" id="W2RNW5"/>
<dbReference type="AlphaFoldDB" id="W2RNW5"/>
<feature type="compositionally biased region" description="Polar residues" evidence="2">
    <location>
        <begin position="39"/>
        <end position="53"/>
    </location>
</feature>
<keyword evidence="5" id="KW-1185">Reference proteome</keyword>
<dbReference type="PANTHER" id="PTHR30466">
    <property type="entry name" value="FLAVIN REDUCTASE"/>
    <property type="match status" value="1"/>
</dbReference>
<dbReference type="InterPro" id="IPR050268">
    <property type="entry name" value="NADH-dep_flavin_reductase"/>
</dbReference>
<dbReference type="GO" id="GO:0042602">
    <property type="term" value="F:riboflavin reductase (NADPH) activity"/>
    <property type="evidence" value="ECO:0007669"/>
    <property type="project" value="TreeGrafter"/>
</dbReference>
<dbReference type="PANTHER" id="PTHR30466:SF1">
    <property type="entry name" value="FMN REDUCTASE (NADH) RUTF"/>
    <property type="match status" value="1"/>
</dbReference>
<dbReference type="Gene3D" id="2.30.110.10">
    <property type="entry name" value="Electron Transport, Fmn-binding Protein, Chain A"/>
    <property type="match status" value="1"/>
</dbReference>
<dbReference type="SMART" id="SM00903">
    <property type="entry name" value="Flavin_Reduct"/>
    <property type="match status" value="1"/>
</dbReference>
<dbReference type="eggNOG" id="ENOG502SB89">
    <property type="taxonomic scope" value="Eukaryota"/>
</dbReference>
<protein>
    <recommendedName>
        <fullName evidence="3">Flavin reductase like domain-containing protein</fullName>
    </recommendedName>
</protein>
<dbReference type="Pfam" id="PF01613">
    <property type="entry name" value="Flavin_Reduct"/>
    <property type="match status" value="1"/>
</dbReference>
<proteinExistence type="predicted"/>
<dbReference type="Proteomes" id="UP000030752">
    <property type="component" value="Unassembled WGS sequence"/>
</dbReference>
<dbReference type="OrthoDB" id="2015405at2759"/>